<dbReference type="InterPro" id="IPR020019">
    <property type="entry name" value="AcTrfase_PglD-like"/>
</dbReference>
<feature type="site" description="Increases basicity of active site His" evidence="1">
    <location>
        <position position="129"/>
    </location>
</feature>
<dbReference type="SUPFAM" id="SSF51161">
    <property type="entry name" value="Trimeric LpxA-like enzymes"/>
    <property type="match status" value="1"/>
</dbReference>
<proteinExistence type="predicted"/>
<protein>
    <submittedName>
        <fullName evidence="4">PglB</fullName>
    </submittedName>
</protein>
<dbReference type="CDD" id="cd03360">
    <property type="entry name" value="LbH_AT_putative"/>
    <property type="match status" value="1"/>
</dbReference>
<comment type="caution">
    <text evidence="4">The sequence shown here is derived from an EMBL/GenBank/DDBJ whole genome shotgun (WGS) entry which is preliminary data.</text>
</comment>
<evidence type="ECO:0000256" key="2">
    <source>
        <dbReference type="PIRSR" id="PIRSR620019-2"/>
    </source>
</evidence>
<feature type="binding site" evidence="2">
    <location>
        <position position="137"/>
    </location>
    <ligand>
        <name>acetyl-CoA</name>
        <dbReference type="ChEBI" id="CHEBI:57288"/>
    </ligand>
</feature>
<dbReference type="Pfam" id="PF17836">
    <property type="entry name" value="PglD_N"/>
    <property type="match status" value="1"/>
</dbReference>
<sequence>MDRKLLIIGAGGHGQVVAEVAEDCGYVETAFLDDNSNRAIGKIDDLEKFKLKYSEVFVGIGDNKKREKLLTKIKKLGFNIPILVHPTAYISKSCKIENGTIIEPKAIVNANSVIGEGSIISVGAIVDHDVVIGKFCHINSGAIVKAGAEVVSYEKLEAGKVVLGYESAIVKQQK</sequence>
<feature type="active site" description="Proton acceptor" evidence="1">
    <location>
        <position position="128"/>
    </location>
</feature>
<dbReference type="PANTHER" id="PTHR43300:SF7">
    <property type="entry name" value="UDP-N-ACETYLBACILLOSAMINE N-ACETYLTRANSFERASE"/>
    <property type="match status" value="1"/>
</dbReference>
<dbReference type="InterPro" id="IPR011004">
    <property type="entry name" value="Trimer_LpxA-like_sf"/>
</dbReference>
<organism evidence="4 5">
    <name type="scientific">Mediterraneibacter gnavus</name>
    <name type="common">Ruminococcus gnavus</name>
    <dbReference type="NCBI Taxonomy" id="33038"/>
    <lineage>
        <taxon>Bacteria</taxon>
        <taxon>Bacillati</taxon>
        <taxon>Bacillota</taxon>
        <taxon>Clostridia</taxon>
        <taxon>Lachnospirales</taxon>
        <taxon>Lachnospiraceae</taxon>
        <taxon>Mediterraneibacter</taxon>
    </lineage>
</organism>
<dbReference type="EMBL" id="JAPRAY010000018">
    <property type="protein sequence ID" value="MCZ0668481.1"/>
    <property type="molecule type" value="Genomic_DNA"/>
</dbReference>
<accession>A0A9Q4F0P1</accession>
<evidence type="ECO:0000313" key="4">
    <source>
        <dbReference type="EMBL" id="MCZ0668481.1"/>
    </source>
</evidence>
<dbReference type="PANTHER" id="PTHR43300">
    <property type="entry name" value="ACETYLTRANSFERASE"/>
    <property type="match status" value="1"/>
</dbReference>
<feature type="binding site" evidence="2">
    <location>
        <begin position="33"/>
        <end position="34"/>
    </location>
    <ligand>
        <name>substrate</name>
    </ligand>
</feature>
<evidence type="ECO:0000259" key="3">
    <source>
        <dbReference type="Pfam" id="PF17836"/>
    </source>
</evidence>
<dbReference type="Gene3D" id="3.40.50.20">
    <property type="match status" value="1"/>
</dbReference>
<gene>
    <name evidence="4" type="ORF">OZZ17_13160</name>
</gene>
<dbReference type="Gene3D" id="2.160.10.10">
    <property type="entry name" value="Hexapeptide repeat proteins"/>
    <property type="match status" value="1"/>
</dbReference>
<dbReference type="InterPro" id="IPR041561">
    <property type="entry name" value="PglD_N"/>
</dbReference>
<evidence type="ECO:0000313" key="5">
    <source>
        <dbReference type="Proteomes" id="UP001079535"/>
    </source>
</evidence>
<dbReference type="AlphaFoldDB" id="A0A9Q4F0P1"/>
<dbReference type="Proteomes" id="UP001079535">
    <property type="component" value="Unassembled WGS sequence"/>
</dbReference>
<dbReference type="InterPro" id="IPR050179">
    <property type="entry name" value="Trans_hexapeptide_repeat"/>
</dbReference>
<reference evidence="4" key="1">
    <citation type="submission" date="2022-11" db="EMBL/GenBank/DDBJ databases">
        <title>Temperate bacteriophages infecting mucin-degrading bacterium Ruminococcus gnavus from the human gut.</title>
        <authorList>
            <person name="Buttimer C."/>
        </authorList>
    </citation>
    <scope>NUCLEOTIDE SEQUENCE</scope>
    <source>
        <strain evidence="4">CCUG 49994</strain>
    </source>
</reference>
<evidence type="ECO:0000256" key="1">
    <source>
        <dbReference type="PIRSR" id="PIRSR620019-1"/>
    </source>
</evidence>
<feature type="binding site" evidence="2">
    <location>
        <position position="61"/>
    </location>
    <ligand>
        <name>substrate</name>
    </ligand>
</feature>
<dbReference type="RefSeq" id="WP_268802727.1">
    <property type="nucleotide sequence ID" value="NZ_JAPRAW010000021.1"/>
</dbReference>
<feature type="domain" description="PglD N-terminal" evidence="3">
    <location>
        <begin position="4"/>
        <end position="72"/>
    </location>
</feature>
<name>A0A9Q4F0P1_MEDGN</name>